<feature type="signal peptide" evidence="2">
    <location>
        <begin position="1"/>
        <end position="18"/>
    </location>
</feature>
<name>A0AAE0EQL0_9CHLO</name>
<protein>
    <submittedName>
        <fullName evidence="3">Uncharacterized protein</fullName>
    </submittedName>
</protein>
<comment type="caution">
    <text evidence="3">The sequence shown here is derived from an EMBL/GenBank/DDBJ whole genome shotgun (WGS) entry which is preliminary data.</text>
</comment>
<feature type="region of interest" description="Disordered" evidence="1">
    <location>
        <begin position="110"/>
        <end position="189"/>
    </location>
</feature>
<feature type="compositionally biased region" description="Low complexity" evidence="1">
    <location>
        <begin position="152"/>
        <end position="179"/>
    </location>
</feature>
<dbReference type="AlphaFoldDB" id="A0AAE0EQL0"/>
<evidence type="ECO:0000256" key="1">
    <source>
        <dbReference type="SAM" id="MobiDB-lite"/>
    </source>
</evidence>
<evidence type="ECO:0000256" key="2">
    <source>
        <dbReference type="SAM" id="SignalP"/>
    </source>
</evidence>
<sequence>MMVMGWLLSLGRMPFSVGFVRNLWWRFLCLPGTSHAYHWAACRPCLISRSLFWAFPALQRSSNPAGSALGAASDWLARAAVQVMGWLQCIGTPTPTPCSNKTAAKFENLEGGGSTHMMMSNTKSTPPTALRELAAGSPRGTPTGDSSAGRAQLLQKLLQRQSRPTTPGSATGPGPALPLEGSPLSPNFRSPRLQAMHMEGEALPSPNFNLQTATNQMEEDEFQMLLTGLMGDGAAPLPSPMNPMNILSPRRSPRLASHAMMPLG</sequence>
<evidence type="ECO:0000313" key="3">
    <source>
        <dbReference type="EMBL" id="KAK3236679.1"/>
    </source>
</evidence>
<keyword evidence="4" id="KW-1185">Reference proteome</keyword>
<dbReference type="EMBL" id="LGRX02034911">
    <property type="protein sequence ID" value="KAK3236679.1"/>
    <property type="molecule type" value="Genomic_DNA"/>
</dbReference>
<accession>A0AAE0EQL0</accession>
<dbReference type="Proteomes" id="UP001190700">
    <property type="component" value="Unassembled WGS sequence"/>
</dbReference>
<feature type="compositionally biased region" description="Polar residues" evidence="1">
    <location>
        <begin position="117"/>
        <end position="127"/>
    </location>
</feature>
<reference evidence="3 4" key="1">
    <citation type="journal article" date="2015" name="Genome Biol. Evol.">
        <title>Comparative Genomics of a Bacterivorous Green Alga Reveals Evolutionary Causalities and Consequences of Phago-Mixotrophic Mode of Nutrition.</title>
        <authorList>
            <person name="Burns J.A."/>
            <person name="Paasch A."/>
            <person name="Narechania A."/>
            <person name="Kim E."/>
        </authorList>
    </citation>
    <scope>NUCLEOTIDE SEQUENCE [LARGE SCALE GENOMIC DNA]</scope>
    <source>
        <strain evidence="3 4">PLY_AMNH</strain>
    </source>
</reference>
<evidence type="ECO:0000313" key="4">
    <source>
        <dbReference type="Proteomes" id="UP001190700"/>
    </source>
</evidence>
<proteinExistence type="predicted"/>
<feature type="chain" id="PRO_5042066494" evidence="2">
    <location>
        <begin position="19"/>
        <end position="264"/>
    </location>
</feature>
<keyword evidence="2" id="KW-0732">Signal</keyword>
<organism evidence="3 4">
    <name type="scientific">Cymbomonas tetramitiformis</name>
    <dbReference type="NCBI Taxonomy" id="36881"/>
    <lineage>
        <taxon>Eukaryota</taxon>
        <taxon>Viridiplantae</taxon>
        <taxon>Chlorophyta</taxon>
        <taxon>Pyramimonadophyceae</taxon>
        <taxon>Pyramimonadales</taxon>
        <taxon>Pyramimonadaceae</taxon>
        <taxon>Cymbomonas</taxon>
    </lineage>
</organism>
<gene>
    <name evidence="3" type="ORF">CYMTET_53196</name>
</gene>